<reference evidence="3 4" key="1">
    <citation type="submission" date="2015-01" db="EMBL/GenBank/DDBJ databases">
        <title>Vibrio sp. C5 JCM 19232 whole genome shotgun sequence.</title>
        <authorList>
            <person name="Sawabe T."/>
            <person name="Meirelles P."/>
            <person name="Feng G."/>
            <person name="Sayaka M."/>
            <person name="Hattori M."/>
            <person name="Ohkuma M."/>
        </authorList>
    </citation>
    <scope>NUCLEOTIDE SEQUENCE [LARGE SCALE GENOMIC DNA]</scope>
    <source>
        <strain evidence="3 4">JCM19232</strain>
    </source>
</reference>
<dbReference type="InterPro" id="IPR008334">
    <property type="entry name" value="5'-Nucleotdase_C"/>
</dbReference>
<comment type="similarity">
    <text evidence="1">Belongs to the 5'-nucleotidase family.</text>
</comment>
<dbReference type="PANTHER" id="PTHR11575">
    <property type="entry name" value="5'-NUCLEOTIDASE-RELATED"/>
    <property type="match status" value="1"/>
</dbReference>
<dbReference type="AlphaFoldDB" id="A0A0B8PHZ7"/>
<comment type="caution">
    <text evidence="3">The sequence shown here is derived from an EMBL/GenBank/DDBJ whole genome shotgun (WGS) entry which is preliminary data.</text>
</comment>
<dbReference type="InterPro" id="IPR006179">
    <property type="entry name" value="5_nucleotidase/apyrase"/>
</dbReference>
<evidence type="ECO:0000259" key="2">
    <source>
        <dbReference type="Pfam" id="PF02872"/>
    </source>
</evidence>
<dbReference type="GO" id="GO:0030288">
    <property type="term" value="C:outer membrane-bounded periplasmic space"/>
    <property type="evidence" value="ECO:0007669"/>
    <property type="project" value="TreeGrafter"/>
</dbReference>
<dbReference type="EMBL" id="BBSA01000012">
    <property type="protein sequence ID" value="GAM64267.1"/>
    <property type="molecule type" value="Genomic_DNA"/>
</dbReference>
<dbReference type="Gene3D" id="3.90.780.10">
    <property type="entry name" value="5'-Nucleotidase, C-terminal domain"/>
    <property type="match status" value="1"/>
</dbReference>
<keyword evidence="1" id="KW-0547">Nucleotide-binding</keyword>
<dbReference type="GO" id="GO:0009166">
    <property type="term" value="P:nucleotide catabolic process"/>
    <property type="evidence" value="ECO:0007669"/>
    <property type="project" value="InterPro"/>
</dbReference>
<keyword evidence="1" id="KW-0378">Hydrolase</keyword>
<gene>
    <name evidence="3" type="ORF">JCM19232_937</name>
</gene>
<organism evidence="3 4">
    <name type="scientific">Vibrio ishigakensis</name>
    <dbReference type="NCBI Taxonomy" id="1481914"/>
    <lineage>
        <taxon>Bacteria</taxon>
        <taxon>Pseudomonadati</taxon>
        <taxon>Pseudomonadota</taxon>
        <taxon>Gammaproteobacteria</taxon>
        <taxon>Vibrionales</taxon>
        <taxon>Vibrionaceae</taxon>
        <taxon>Vibrio</taxon>
    </lineage>
</organism>
<proteinExistence type="inferred from homology"/>
<dbReference type="PRINTS" id="PR01607">
    <property type="entry name" value="APYRASEFAMLY"/>
</dbReference>
<dbReference type="SUPFAM" id="SSF55816">
    <property type="entry name" value="5'-nucleotidase (syn. UDP-sugar hydrolase), C-terminal domain"/>
    <property type="match status" value="1"/>
</dbReference>
<evidence type="ECO:0000313" key="3">
    <source>
        <dbReference type="EMBL" id="GAM64267.1"/>
    </source>
</evidence>
<protein>
    <submittedName>
        <fullName evidence="3">5'-nucleotidase</fullName>
    </submittedName>
</protein>
<name>A0A0B8PHZ7_9VIBR</name>
<dbReference type="PANTHER" id="PTHR11575:SF24">
    <property type="entry name" value="5'-NUCLEOTIDASE"/>
    <property type="match status" value="1"/>
</dbReference>
<dbReference type="GO" id="GO:0000166">
    <property type="term" value="F:nucleotide binding"/>
    <property type="evidence" value="ECO:0007669"/>
    <property type="project" value="UniProtKB-KW"/>
</dbReference>
<dbReference type="GO" id="GO:0008768">
    <property type="term" value="F:UDP-sugar diphosphatase activity"/>
    <property type="evidence" value="ECO:0007669"/>
    <property type="project" value="TreeGrafter"/>
</dbReference>
<feature type="domain" description="5'-Nucleotidase C-terminal" evidence="2">
    <location>
        <begin position="124"/>
        <end position="273"/>
    </location>
</feature>
<evidence type="ECO:0000256" key="1">
    <source>
        <dbReference type="RuleBase" id="RU362119"/>
    </source>
</evidence>
<dbReference type="InterPro" id="IPR036907">
    <property type="entry name" value="5'-Nucleotdase_C_sf"/>
</dbReference>
<sequence length="325" mass="35409">MGELNVSFDSQGNVTQCAGTPHVLLGDDFIHPDFDAEDNPSAAHTPEELETIKQYIAQEKALSSVAEDETTADKLAYYAELVDEKMEEVIGFSDGLLCNERTPGSGHSSGALCAEGSPERDFMNQHGSIMGNVVSEAFVDLSIRADIAIQNSGGVRTSIPKGEVSVGHAFNVLPFTNLLVNLDMTGQEIVNTIEDAIDNVVENDSSGAFPVAANLRFGVDMNAVKGERITNVEARRKNEDGSYGEWHAIELDGDYVVVTNDFIAQGGDRYDSFVPVYEDEERREDTGLLYTDSLINYIKKLEARGENLDIPDASEMAVQSFIPKN</sequence>
<dbReference type="Proteomes" id="UP000031670">
    <property type="component" value="Unassembled WGS sequence"/>
</dbReference>
<evidence type="ECO:0000313" key="4">
    <source>
        <dbReference type="Proteomes" id="UP000031670"/>
    </source>
</evidence>
<reference evidence="3 4" key="2">
    <citation type="submission" date="2015-01" db="EMBL/GenBank/DDBJ databases">
        <authorList>
            <consortium name="NBRP consortium"/>
            <person name="Sawabe T."/>
            <person name="Meirelles P."/>
            <person name="Feng G."/>
            <person name="Sayaka M."/>
            <person name="Hattori M."/>
            <person name="Ohkuma M."/>
        </authorList>
    </citation>
    <scope>NUCLEOTIDE SEQUENCE [LARGE SCALE GENOMIC DNA]</scope>
    <source>
        <strain evidence="3 4">JCM19232</strain>
    </source>
</reference>
<dbReference type="GO" id="GO:0008253">
    <property type="term" value="F:5'-nucleotidase activity"/>
    <property type="evidence" value="ECO:0007669"/>
    <property type="project" value="TreeGrafter"/>
</dbReference>
<accession>A0A0B8PHZ7</accession>
<dbReference type="Pfam" id="PF02872">
    <property type="entry name" value="5_nucleotid_C"/>
    <property type="match status" value="1"/>
</dbReference>